<reference evidence="2 3" key="1">
    <citation type="submission" date="2018-02" db="EMBL/GenBank/DDBJ databases">
        <title>Genome sequencing of Solimonas sp. HR-BB.</title>
        <authorList>
            <person name="Lee Y."/>
            <person name="Jeon C.O."/>
        </authorList>
    </citation>
    <scope>NUCLEOTIDE SEQUENCE [LARGE SCALE GENOMIC DNA]</scope>
    <source>
        <strain evidence="2 3">HR-BB</strain>
    </source>
</reference>
<dbReference type="Pfam" id="PF13472">
    <property type="entry name" value="Lipase_GDSL_2"/>
    <property type="match status" value="1"/>
</dbReference>
<dbReference type="Gene3D" id="3.40.50.1110">
    <property type="entry name" value="SGNH hydrolase"/>
    <property type="match status" value="1"/>
</dbReference>
<accession>A0A2S5TFD7</accession>
<protein>
    <submittedName>
        <fullName evidence="2">Lipase</fullName>
    </submittedName>
</protein>
<comment type="caution">
    <text evidence="2">The sequence shown here is derived from an EMBL/GenBank/DDBJ whole genome shotgun (WGS) entry which is preliminary data.</text>
</comment>
<dbReference type="SUPFAM" id="SSF52266">
    <property type="entry name" value="SGNH hydrolase"/>
    <property type="match status" value="1"/>
</dbReference>
<dbReference type="InterPro" id="IPR036514">
    <property type="entry name" value="SGNH_hydro_sf"/>
</dbReference>
<evidence type="ECO:0000259" key="1">
    <source>
        <dbReference type="Pfam" id="PF13472"/>
    </source>
</evidence>
<dbReference type="InterPro" id="IPR013830">
    <property type="entry name" value="SGNH_hydro"/>
</dbReference>
<evidence type="ECO:0000313" key="3">
    <source>
        <dbReference type="Proteomes" id="UP000238220"/>
    </source>
</evidence>
<keyword evidence="3" id="KW-1185">Reference proteome</keyword>
<dbReference type="Proteomes" id="UP000238220">
    <property type="component" value="Unassembled WGS sequence"/>
</dbReference>
<dbReference type="CDD" id="cd01836">
    <property type="entry name" value="FeeA_FeeB_like"/>
    <property type="match status" value="1"/>
</dbReference>
<feature type="domain" description="SGNH hydrolase-type esterase" evidence="1">
    <location>
        <begin position="51"/>
        <end position="219"/>
    </location>
</feature>
<evidence type="ECO:0000313" key="2">
    <source>
        <dbReference type="EMBL" id="PPE73700.1"/>
    </source>
</evidence>
<dbReference type="RefSeq" id="WP_104230761.1">
    <property type="nucleotide sequence ID" value="NZ_PSNW01000006.1"/>
</dbReference>
<organism evidence="2 3">
    <name type="scientific">Solimonas fluminis</name>
    <dbReference type="NCBI Taxonomy" id="2086571"/>
    <lineage>
        <taxon>Bacteria</taxon>
        <taxon>Pseudomonadati</taxon>
        <taxon>Pseudomonadota</taxon>
        <taxon>Gammaproteobacteria</taxon>
        <taxon>Nevskiales</taxon>
        <taxon>Nevskiaceae</taxon>
        <taxon>Solimonas</taxon>
    </lineage>
</organism>
<proteinExistence type="predicted"/>
<dbReference type="EMBL" id="PSNW01000006">
    <property type="protein sequence ID" value="PPE73700.1"/>
    <property type="molecule type" value="Genomic_DNA"/>
</dbReference>
<dbReference type="AlphaFoldDB" id="A0A2S5TFD7"/>
<gene>
    <name evidence="2" type="ORF">C3942_12970</name>
</gene>
<dbReference type="OrthoDB" id="9804395at2"/>
<dbReference type="GO" id="GO:0016788">
    <property type="term" value="F:hydrolase activity, acting on ester bonds"/>
    <property type="evidence" value="ECO:0007669"/>
    <property type="project" value="UniProtKB-ARBA"/>
</dbReference>
<sequence length="236" mass="26131">MRHTLATIGLGPLLLLQGRHVRRVTPRLPEADGEREGEIGQGPPLRLLIAGDSAAAGVGAKQQAEALSGRLATLLAPDFRVRWKLVATTGHTTAQALQQLRELPRAAYDVVVTSLGVNDVTGLTPTRLWLQQQRQLVNLLREQFQARHILLSALPPMHVFPALPQPLRWYLGSQARRYNLGLRDWASQHADCEFLAAEFPGDLELMASDGFHPGPGAYALWAEQLAARIRQRWSTR</sequence>
<name>A0A2S5TFD7_9GAMM</name>